<feature type="transmembrane region" description="Helical" evidence="9">
    <location>
        <begin position="7"/>
        <end position="29"/>
    </location>
</feature>
<evidence type="ECO:0000256" key="1">
    <source>
        <dbReference type="ARBA" id="ARBA00004141"/>
    </source>
</evidence>
<dbReference type="EMBL" id="HBUF01132098">
    <property type="protein sequence ID" value="CAG6644397.1"/>
    <property type="molecule type" value="Transcribed_RNA"/>
</dbReference>
<organism evidence="10">
    <name type="scientific">Cacopsylla melanoneura</name>
    <dbReference type="NCBI Taxonomy" id="428564"/>
    <lineage>
        <taxon>Eukaryota</taxon>
        <taxon>Metazoa</taxon>
        <taxon>Ecdysozoa</taxon>
        <taxon>Arthropoda</taxon>
        <taxon>Hexapoda</taxon>
        <taxon>Insecta</taxon>
        <taxon>Pterygota</taxon>
        <taxon>Neoptera</taxon>
        <taxon>Paraneoptera</taxon>
        <taxon>Hemiptera</taxon>
        <taxon>Sternorrhyncha</taxon>
        <taxon>Psylloidea</taxon>
        <taxon>Psyllidae</taxon>
        <taxon>Psyllinae</taxon>
        <taxon>Cacopsylla</taxon>
    </lineage>
</organism>
<evidence type="ECO:0000256" key="7">
    <source>
        <dbReference type="ARBA" id="ARBA00023170"/>
    </source>
</evidence>
<feature type="transmembrane region" description="Helical" evidence="9">
    <location>
        <begin position="41"/>
        <end position="62"/>
    </location>
</feature>
<keyword evidence="8" id="KW-0807">Transducer</keyword>
<reference evidence="10" key="1">
    <citation type="submission" date="2021-05" db="EMBL/GenBank/DDBJ databases">
        <authorList>
            <person name="Alioto T."/>
            <person name="Alioto T."/>
            <person name="Gomez Garrido J."/>
        </authorList>
    </citation>
    <scope>NUCLEOTIDE SEQUENCE</scope>
</reference>
<dbReference type="Pfam" id="PF02949">
    <property type="entry name" value="7tm_6"/>
    <property type="match status" value="1"/>
</dbReference>
<dbReference type="GO" id="GO:0016020">
    <property type="term" value="C:membrane"/>
    <property type="evidence" value="ECO:0007669"/>
    <property type="project" value="UniProtKB-SubCell"/>
</dbReference>
<keyword evidence="6 9" id="KW-0472">Membrane</keyword>
<dbReference type="GO" id="GO:0007165">
    <property type="term" value="P:signal transduction"/>
    <property type="evidence" value="ECO:0007669"/>
    <property type="project" value="UniProtKB-KW"/>
</dbReference>
<protein>
    <submittedName>
        <fullName evidence="10">Uncharacterized protein</fullName>
    </submittedName>
</protein>
<keyword evidence="4" id="KW-0552">Olfaction</keyword>
<dbReference type="GO" id="GO:0005549">
    <property type="term" value="F:odorant binding"/>
    <property type="evidence" value="ECO:0007669"/>
    <property type="project" value="InterPro"/>
</dbReference>
<dbReference type="InterPro" id="IPR004117">
    <property type="entry name" value="7tm6_olfct_rcpt"/>
</dbReference>
<keyword evidence="5 9" id="KW-1133">Transmembrane helix</keyword>
<evidence type="ECO:0000256" key="8">
    <source>
        <dbReference type="ARBA" id="ARBA00023224"/>
    </source>
</evidence>
<proteinExistence type="predicted"/>
<keyword evidence="7" id="KW-0675">Receptor</keyword>
<evidence type="ECO:0000256" key="6">
    <source>
        <dbReference type="ARBA" id="ARBA00023136"/>
    </source>
</evidence>
<dbReference type="AlphaFoldDB" id="A0A8D8R8W8"/>
<evidence type="ECO:0000256" key="5">
    <source>
        <dbReference type="ARBA" id="ARBA00022989"/>
    </source>
</evidence>
<comment type="subcellular location">
    <subcellularLocation>
        <location evidence="1">Membrane</location>
        <topology evidence="1">Multi-pass membrane protein</topology>
    </subcellularLocation>
</comment>
<keyword evidence="3 9" id="KW-0812">Transmembrane</keyword>
<evidence type="ECO:0000313" key="10">
    <source>
        <dbReference type="EMBL" id="CAG6644397.1"/>
    </source>
</evidence>
<name>A0A8D8R8W8_9HEMI</name>
<accession>A0A8D8R8W8</accession>
<evidence type="ECO:0000256" key="2">
    <source>
        <dbReference type="ARBA" id="ARBA00022606"/>
    </source>
</evidence>
<sequence>MNLYSPIALLTIFVGTIGVALILYQIMLFDPALSVIRLLKLIAEVGTVLVASFFIANMSELLDDCNGRMRRALVDCSWINCACATQRDICILLRRVQRAQYLTFYGGLIVVTRMHYMNGIKLAYSFVNYMRVLYKPK</sequence>
<dbReference type="GO" id="GO:0004984">
    <property type="term" value="F:olfactory receptor activity"/>
    <property type="evidence" value="ECO:0007669"/>
    <property type="project" value="InterPro"/>
</dbReference>
<evidence type="ECO:0000256" key="4">
    <source>
        <dbReference type="ARBA" id="ARBA00022725"/>
    </source>
</evidence>
<evidence type="ECO:0000256" key="3">
    <source>
        <dbReference type="ARBA" id="ARBA00022692"/>
    </source>
</evidence>
<keyword evidence="2" id="KW-0716">Sensory transduction</keyword>
<evidence type="ECO:0000256" key="9">
    <source>
        <dbReference type="SAM" id="Phobius"/>
    </source>
</evidence>